<evidence type="ECO:0000256" key="2">
    <source>
        <dbReference type="ARBA" id="ARBA00006676"/>
    </source>
</evidence>
<reference evidence="10 11" key="1">
    <citation type="submission" date="2024-01" db="EMBL/GenBank/DDBJ databases">
        <title>The genome of the rayed Mediterranean limpet Patella caerulea (Linnaeus, 1758).</title>
        <authorList>
            <person name="Anh-Thu Weber A."/>
            <person name="Halstead-Nussloch G."/>
        </authorList>
    </citation>
    <scope>NUCLEOTIDE SEQUENCE [LARGE SCALE GENOMIC DNA]</scope>
    <source>
        <strain evidence="10">AATW-2023a</strain>
        <tissue evidence="10">Whole specimen</tissue>
    </source>
</reference>
<dbReference type="FunFam" id="3.20.20.140:FF:000033">
    <property type="entry name" value="Adenosine deaminase-like protein"/>
    <property type="match status" value="1"/>
</dbReference>
<accession>A0AAN8PKW9</accession>
<dbReference type="InterPro" id="IPR006330">
    <property type="entry name" value="Ado/ade_deaminase"/>
</dbReference>
<dbReference type="InterPro" id="IPR001365">
    <property type="entry name" value="A_deaminase_dom"/>
</dbReference>
<evidence type="ECO:0000256" key="6">
    <source>
        <dbReference type="ARBA" id="ARBA00022833"/>
    </source>
</evidence>
<dbReference type="Pfam" id="PF00962">
    <property type="entry name" value="A_deaminase"/>
    <property type="match status" value="1"/>
</dbReference>
<evidence type="ECO:0000256" key="1">
    <source>
        <dbReference type="ARBA" id="ARBA00001947"/>
    </source>
</evidence>
<dbReference type="GO" id="GO:0046872">
    <property type="term" value="F:metal ion binding"/>
    <property type="evidence" value="ECO:0007669"/>
    <property type="project" value="UniProtKB-KW"/>
</dbReference>
<dbReference type="PANTHER" id="PTHR11409">
    <property type="entry name" value="ADENOSINE DEAMINASE"/>
    <property type="match status" value="1"/>
</dbReference>
<feature type="domain" description="Adenosine deaminase" evidence="9">
    <location>
        <begin position="13"/>
        <end position="343"/>
    </location>
</feature>
<evidence type="ECO:0000256" key="8">
    <source>
        <dbReference type="ARBA" id="ARBA00048787"/>
    </source>
</evidence>
<name>A0AAN8PKW9_PATCE</name>
<dbReference type="Proteomes" id="UP001347796">
    <property type="component" value="Unassembled WGS sequence"/>
</dbReference>
<dbReference type="InterPro" id="IPR032466">
    <property type="entry name" value="Metal_Hydrolase"/>
</dbReference>
<dbReference type="EMBL" id="JAZGQO010000011">
    <property type="protein sequence ID" value="KAK6173711.1"/>
    <property type="molecule type" value="Genomic_DNA"/>
</dbReference>
<keyword evidence="6" id="KW-0862">Zinc</keyword>
<gene>
    <name evidence="10" type="ORF">SNE40_017117</name>
</gene>
<keyword evidence="4" id="KW-0479">Metal-binding</keyword>
<dbReference type="Gene3D" id="3.20.20.140">
    <property type="entry name" value="Metal-dependent hydrolases"/>
    <property type="match status" value="1"/>
</dbReference>
<sequence length="356" mass="41068">MVTEMLRFCQDIPKVELHAHLNSSFSRKTFQHLLDRKAETKPEVKDFKVYLEDGEAESLKTAFRLFKMIHQVCDDEYSIYKLTYDIIHDFAADNVKYLEIRSTPKDIPQGGLTRKSYLQTMIKAIKECEAENLDIMVKILPSIDRQRGLEVAEITVKLAKEIAQEFPGYVPGIDFSGDPQFLDGSDFIPFFKQAKADGLKLALHLSEIPNIEAETLEILKQSLPDRIGHGTYLHQFKPGEGYEEILDIVKTKQIPLEHCLTSNLKSETTESFEAHHFGYWYALKHPQVVCTDGRGVFLCELSDEYANTAKAFNLNKEELWDLSYRAIDYTFTSEMEKEKLKNEWSKLKNSCFLVKE</sequence>
<dbReference type="SUPFAM" id="SSF51556">
    <property type="entry name" value="Metallo-dependent hydrolases"/>
    <property type="match status" value="1"/>
</dbReference>
<dbReference type="PANTHER" id="PTHR11409:SF42">
    <property type="entry name" value="ADENOSINE DEAMINASE-LIKE PROTEIN"/>
    <property type="match status" value="1"/>
</dbReference>
<dbReference type="GO" id="GO:0004000">
    <property type="term" value="F:adenosine deaminase activity"/>
    <property type="evidence" value="ECO:0007669"/>
    <property type="project" value="TreeGrafter"/>
</dbReference>
<evidence type="ECO:0000313" key="10">
    <source>
        <dbReference type="EMBL" id="KAK6173711.1"/>
    </source>
</evidence>
<dbReference type="GO" id="GO:0006154">
    <property type="term" value="P:adenosine catabolic process"/>
    <property type="evidence" value="ECO:0007669"/>
    <property type="project" value="TreeGrafter"/>
</dbReference>
<evidence type="ECO:0000256" key="4">
    <source>
        <dbReference type="ARBA" id="ARBA00022723"/>
    </source>
</evidence>
<evidence type="ECO:0000256" key="7">
    <source>
        <dbReference type="ARBA" id="ARBA00023080"/>
    </source>
</evidence>
<protein>
    <recommendedName>
        <fullName evidence="9">Adenosine deaminase domain-containing protein</fullName>
    </recommendedName>
</protein>
<dbReference type="GO" id="GO:0009117">
    <property type="term" value="P:nucleotide metabolic process"/>
    <property type="evidence" value="ECO:0007669"/>
    <property type="project" value="UniProtKB-KW"/>
</dbReference>
<comment type="subunit">
    <text evidence="3">Monomer.</text>
</comment>
<dbReference type="GO" id="GO:0046103">
    <property type="term" value="P:inosine biosynthetic process"/>
    <property type="evidence" value="ECO:0007669"/>
    <property type="project" value="TreeGrafter"/>
</dbReference>
<evidence type="ECO:0000313" key="11">
    <source>
        <dbReference type="Proteomes" id="UP001347796"/>
    </source>
</evidence>
<dbReference type="AlphaFoldDB" id="A0AAN8PKW9"/>
<comment type="similarity">
    <text evidence="2">Belongs to the metallo-dependent hydrolases superfamily. Adenosine and AMP deaminases family.</text>
</comment>
<proteinExistence type="inferred from homology"/>
<keyword evidence="5" id="KW-0378">Hydrolase</keyword>
<comment type="caution">
    <text evidence="10">The sequence shown here is derived from an EMBL/GenBank/DDBJ whole genome shotgun (WGS) entry which is preliminary data.</text>
</comment>
<evidence type="ECO:0000256" key="5">
    <source>
        <dbReference type="ARBA" id="ARBA00022801"/>
    </source>
</evidence>
<keyword evidence="7" id="KW-0546">Nucleotide metabolism</keyword>
<dbReference type="CDD" id="cd00443">
    <property type="entry name" value="ADA_AMPD"/>
    <property type="match status" value="1"/>
</dbReference>
<keyword evidence="11" id="KW-1185">Reference proteome</keyword>
<evidence type="ECO:0000259" key="9">
    <source>
        <dbReference type="Pfam" id="PF00962"/>
    </source>
</evidence>
<evidence type="ECO:0000256" key="3">
    <source>
        <dbReference type="ARBA" id="ARBA00011245"/>
    </source>
</evidence>
<comment type="catalytic activity">
    <reaction evidence="8">
        <text>N(6)-methyl-AMP + H2O + H(+) = IMP + methylamine</text>
        <dbReference type="Rhea" id="RHEA:16001"/>
        <dbReference type="ChEBI" id="CHEBI:15377"/>
        <dbReference type="ChEBI" id="CHEBI:15378"/>
        <dbReference type="ChEBI" id="CHEBI:58053"/>
        <dbReference type="ChEBI" id="CHEBI:59338"/>
        <dbReference type="ChEBI" id="CHEBI:144842"/>
    </reaction>
    <physiologicalReaction direction="left-to-right" evidence="8">
        <dbReference type="Rhea" id="RHEA:16002"/>
    </physiologicalReaction>
</comment>
<organism evidence="10 11">
    <name type="scientific">Patella caerulea</name>
    <name type="common">Rayed Mediterranean limpet</name>
    <dbReference type="NCBI Taxonomy" id="87958"/>
    <lineage>
        <taxon>Eukaryota</taxon>
        <taxon>Metazoa</taxon>
        <taxon>Spiralia</taxon>
        <taxon>Lophotrochozoa</taxon>
        <taxon>Mollusca</taxon>
        <taxon>Gastropoda</taxon>
        <taxon>Patellogastropoda</taxon>
        <taxon>Patelloidea</taxon>
        <taxon>Patellidae</taxon>
        <taxon>Patella</taxon>
    </lineage>
</organism>
<comment type="cofactor">
    <cofactor evidence="1">
        <name>Zn(2+)</name>
        <dbReference type="ChEBI" id="CHEBI:29105"/>
    </cofactor>
</comment>